<evidence type="ECO:0000313" key="2">
    <source>
        <dbReference type="EMBL" id="KAK5608393.1"/>
    </source>
</evidence>
<organism evidence="2 3">
    <name type="scientific">Crenichthys baileyi</name>
    <name type="common">White River springfish</name>
    <dbReference type="NCBI Taxonomy" id="28760"/>
    <lineage>
        <taxon>Eukaryota</taxon>
        <taxon>Metazoa</taxon>
        <taxon>Chordata</taxon>
        <taxon>Craniata</taxon>
        <taxon>Vertebrata</taxon>
        <taxon>Euteleostomi</taxon>
        <taxon>Actinopterygii</taxon>
        <taxon>Neopterygii</taxon>
        <taxon>Teleostei</taxon>
        <taxon>Neoteleostei</taxon>
        <taxon>Acanthomorphata</taxon>
        <taxon>Ovalentaria</taxon>
        <taxon>Atherinomorphae</taxon>
        <taxon>Cyprinodontiformes</taxon>
        <taxon>Goodeidae</taxon>
        <taxon>Crenichthys</taxon>
    </lineage>
</organism>
<keyword evidence="3" id="KW-1185">Reference proteome</keyword>
<reference evidence="2 3" key="1">
    <citation type="submission" date="2021-06" db="EMBL/GenBank/DDBJ databases">
        <authorList>
            <person name="Palmer J.M."/>
        </authorList>
    </citation>
    <scope>NUCLEOTIDE SEQUENCE [LARGE SCALE GENOMIC DNA]</scope>
    <source>
        <strain evidence="2 3">MEX-2019</strain>
        <tissue evidence="2">Muscle</tissue>
    </source>
</reference>
<proteinExistence type="predicted"/>
<dbReference type="Proteomes" id="UP001311232">
    <property type="component" value="Unassembled WGS sequence"/>
</dbReference>
<keyword evidence="1" id="KW-0472">Membrane</keyword>
<gene>
    <name evidence="2" type="ORF">CRENBAI_026443</name>
</gene>
<accession>A0AAV9RH90</accession>
<keyword evidence="1" id="KW-1133">Transmembrane helix</keyword>
<feature type="non-terminal residue" evidence="2">
    <location>
        <position position="79"/>
    </location>
</feature>
<dbReference type="AlphaFoldDB" id="A0AAV9RH90"/>
<protein>
    <submittedName>
        <fullName evidence="2">Uncharacterized protein</fullName>
    </submittedName>
</protein>
<evidence type="ECO:0000313" key="3">
    <source>
        <dbReference type="Proteomes" id="UP001311232"/>
    </source>
</evidence>
<comment type="caution">
    <text evidence="2">The sequence shown here is derived from an EMBL/GenBank/DDBJ whole genome shotgun (WGS) entry which is preliminary data.</text>
</comment>
<name>A0AAV9RH90_9TELE</name>
<dbReference type="EMBL" id="JAHHUM010001817">
    <property type="protein sequence ID" value="KAK5608393.1"/>
    <property type="molecule type" value="Genomic_DNA"/>
</dbReference>
<feature type="transmembrane region" description="Helical" evidence="1">
    <location>
        <begin position="56"/>
        <end position="75"/>
    </location>
</feature>
<keyword evidence="1" id="KW-0812">Transmembrane</keyword>
<sequence length="79" mass="8423">MIVLLIKRYEEMLVGKCKGRGLGSLARSSVRPTLPPGALFPTVATAKMATSGAYRLSLPLLLHVTTLLLSLLLTCSQAL</sequence>
<evidence type="ECO:0000256" key="1">
    <source>
        <dbReference type="SAM" id="Phobius"/>
    </source>
</evidence>